<protein>
    <submittedName>
        <fullName evidence="1">Uncharacterized protein</fullName>
    </submittedName>
</protein>
<organism evidence="1 2">
    <name type="scientific">Basidiobolus ranarum</name>
    <dbReference type="NCBI Taxonomy" id="34480"/>
    <lineage>
        <taxon>Eukaryota</taxon>
        <taxon>Fungi</taxon>
        <taxon>Fungi incertae sedis</taxon>
        <taxon>Zoopagomycota</taxon>
        <taxon>Entomophthoromycotina</taxon>
        <taxon>Basidiobolomycetes</taxon>
        <taxon>Basidiobolales</taxon>
        <taxon>Basidiobolaceae</taxon>
        <taxon>Basidiobolus</taxon>
    </lineage>
</organism>
<evidence type="ECO:0000313" key="2">
    <source>
        <dbReference type="Proteomes" id="UP001479436"/>
    </source>
</evidence>
<accession>A0ABR2WYA1</accession>
<reference evidence="1 2" key="1">
    <citation type="submission" date="2023-04" db="EMBL/GenBank/DDBJ databases">
        <title>Genome of Basidiobolus ranarum AG-B5.</title>
        <authorList>
            <person name="Stajich J.E."/>
            <person name="Carter-House D."/>
            <person name="Gryganskyi A."/>
        </authorList>
    </citation>
    <scope>NUCLEOTIDE SEQUENCE [LARGE SCALE GENOMIC DNA]</scope>
    <source>
        <strain evidence="1 2">AG-B5</strain>
    </source>
</reference>
<dbReference type="Proteomes" id="UP001479436">
    <property type="component" value="Unassembled WGS sequence"/>
</dbReference>
<dbReference type="EMBL" id="JASJQH010000153">
    <property type="protein sequence ID" value="KAK9766461.1"/>
    <property type="molecule type" value="Genomic_DNA"/>
</dbReference>
<evidence type="ECO:0000313" key="1">
    <source>
        <dbReference type="EMBL" id="KAK9766461.1"/>
    </source>
</evidence>
<name>A0ABR2WYA1_9FUNG</name>
<comment type="caution">
    <text evidence="1">The sequence shown here is derived from an EMBL/GenBank/DDBJ whole genome shotgun (WGS) entry which is preliminary data.</text>
</comment>
<dbReference type="Gene3D" id="1.25.40.10">
    <property type="entry name" value="Tetratricopeptide repeat domain"/>
    <property type="match status" value="1"/>
</dbReference>
<sequence length="283" mass="32173">MAANMLRNLRPFSVQQRVLSTIQVRQLHAARPLLATPKSEATESTPIPAKTSGVSADFYKIYKSLITRSIPKVHGLQPIRHTALNNLLMKVSNAEEVLLLPQLLAQWRNQQYPIDVFTTRYLVKMCCKFNTPEVALTVFSDPATYHHFPASSNFADVMRAFKTKAVQAIDKENEEEYVQHLDNMFRTFGIMPYYNVEYEANNFSLLLEACLHGNTKIGWDRAKATFTDYKHWCNKRKSLAKPLTEEAANSLISAYEKRGHKDMAGAVVSLQQKWSTVTATKSQ</sequence>
<gene>
    <name evidence="1" type="ORF">K7432_004441</name>
</gene>
<keyword evidence="2" id="KW-1185">Reference proteome</keyword>
<dbReference type="InterPro" id="IPR011990">
    <property type="entry name" value="TPR-like_helical_dom_sf"/>
</dbReference>
<proteinExistence type="predicted"/>